<feature type="region of interest" description="Disordered" evidence="1">
    <location>
        <begin position="62"/>
        <end position="162"/>
    </location>
</feature>
<organism evidence="2 3">
    <name type="scientific">Mycena alexandri</name>
    <dbReference type="NCBI Taxonomy" id="1745969"/>
    <lineage>
        <taxon>Eukaryota</taxon>
        <taxon>Fungi</taxon>
        <taxon>Dikarya</taxon>
        <taxon>Basidiomycota</taxon>
        <taxon>Agaricomycotina</taxon>
        <taxon>Agaricomycetes</taxon>
        <taxon>Agaricomycetidae</taxon>
        <taxon>Agaricales</taxon>
        <taxon>Marasmiineae</taxon>
        <taxon>Mycenaceae</taxon>
        <taxon>Mycena</taxon>
    </lineage>
</organism>
<name>A0AAD6TFG6_9AGAR</name>
<feature type="compositionally biased region" description="Acidic residues" evidence="1">
    <location>
        <begin position="831"/>
        <end position="840"/>
    </location>
</feature>
<sequence>MDGSDDYFFDDDIILDDQTLAVLDSEEQKYLSQAPPPAKRQKTDKGWKPVAIQGRAPVVDEDLPEISVHGDGSYVFRGPPRIGGSNSTGIAPATRQPPIPHQRVASVPVASRVPTHTRPPEPPARPRDPAPQAATHARVQAPPRREPPPAVASDISQAQGEALRKQIEELRRENEKYRAELKDATDAKLAKQGEVSILRQTIEKGAQDHATQVAKLKVAKEESEARQIALQKEMKVEMERLKTQFIFKQHELESSSRKPPASVRSKRVAKDIPSTPLAVPSQIRGWNATASHAGFPDQSPVRARGSPQGANARRTPEKLRKPPKLMGFQNSFADATPIRSVQSRTKKVTDRSESVVPGRETSPSTSPIPFPQQFTDVKMTDFADELSGPEATDAERPADEVMLLDDLQEIAPFNWKAELTRIILTHSSPQGTSPTLKILVGLTLPAPELAEQYSIAVTRVLELVASTSQHKDYETALSSLCRYLTSMLAILNGTDLVHELAVLLNLLTYLSCSLPIFAPSLLAVSHENGDDCDILETLCSIVRDHLDPTNHKHTSLALGSETIGLLDSLCWNVKDDLISRLAVLCNSKDILMILLDTSQPSWFLRRSTQLLVFLATHPKLSRDLLSSSEKPLLSDGGKAKDVTKVPHIERMCSILIDASRRDSDAVEMKSQILTFFGILSVAHPDVHALLVGCQGLVPSLVAFLTQMTRLLWEGDEFFSINSEAIAKTIRTLNQTLFLLHHLVFGIEPNFNLRHRLHYAPSRTFNGITHMFIVTFGRLGCADPPEWIESTHKLELESVSEMAQDLLDLVVDGPEGDSIWTAYQVDPGDTGDNSDTDEEDMEARLLGT</sequence>
<feature type="region of interest" description="Disordered" evidence="1">
    <location>
        <begin position="248"/>
        <end position="372"/>
    </location>
</feature>
<evidence type="ECO:0000313" key="3">
    <source>
        <dbReference type="Proteomes" id="UP001218188"/>
    </source>
</evidence>
<dbReference type="Proteomes" id="UP001218188">
    <property type="component" value="Unassembled WGS sequence"/>
</dbReference>
<feature type="compositionally biased region" description="Polar residues" evidence="1">
    <location>
        <begin position="361"/>
        <end position="372"/>
    </location>
</feature>
<feature type="compositionally biased region" description="Low complexity" evidence="1">
    <location>
        <begin position="130"/>
        <end position="142"/>
    </location>
</feature>
<feature type="region of interest" description="Disordered" evidence="1">
    <location>
        <begin position="29"/>
        <end position="49"/>
    </location>
</feature>
<proteinExistence type="predicted"/>
<dbReference type="EMBL" id="JARJCM010000004">
    <property type="protein sequence ID" value="KAJ7045616.1"/>
    <property type="molecule type" value="Genomic_DNA"/>
</dbReference>
<feature type="compositionally biased region" description="Polar residues" evidence="1">
    <location>
        <begin position="328"/>
        <end position="343"/>
    </location>
</feature>
<gene>
    <name evidence="2" type="ORF">C8F04DRAFT_1249010</name>
</gene>
<protein>
    <submittedName>
        <fullName evidence="2">Uncharacterized protein</fullName>
    </submittedName>
</protein>
<feature type="region of interest" description="Disordered" evidence="1">
    <location>
        <begin position="823"/>
        <end position="847"/>
    </location>
</feature>
<dbReference type="GO" id="GO:0000077">
    <property type="term" value="P:DNA damage checkpoint signaling"/>
    <property type="evidence" value="ECO:0007669"/>
    <property type="project" value="InterPro"/>
</dbReference>
<evidence type="ECO:0000313" key="2">
    <source>
        <dbReference type="EMBL" id="KAJ7045616.1"/>
    </source>
</evidence>
<dbReference type="InterPro" id="IPR033349">
    <property type="entry name" value="ATRIP"/>
</dbReference>
<reference evidence="2" key="1">
    <citation type="submission" date="2023-03" db="EMBL/GenBank/DDBJ databases">
        <title>Massive genome expansion in bonnet fungi (Mycena s.s.) driven by repeated elements and novel gene families across ecological guilds.</title>
        <authorList>
            <consortium name="Lawrence Berkeley National Laboratory"/>
            <person name="Harder C.B."/>
            <person name="Miyauchi S."/>
            <person name="Viragh M."/>
            <person name="Kuo A."/>
            <person name="Thoen E."/>
            <person name="Andreopoulos B."/>
            <person name="Lu D."/>
            <person name="Skrede I."/>
            <person name="Drula E."/>
            <person name="Henrissat B."/>
            <person name="Morin E."/>
            <person name="Kohler A."/>
            <person name="Barry K."/>
            <person name="LaButti K."/>
            <person name="Morin E."/>
            <person name="Salamov A."/>
            <person name="Lipzen A."/>
            <person name="Mereny Z."/>
            <person name="Hegedus B."/>
            <person name="Baldrian P."/>
            <person name="Stursova M."/>
            <person name="Weitz H."/>
            <person name="Taylor A."/>
            <person name="Grigoriev I.V."/>
            <person name="Nagy L.G."/>
            <person name="Martin F."/>
            <person name="Kauserud H."/>
        </authorList>
    </citation>
    <scope>NUCLEOTIDE SEQUENCE</scope>
    <source>
        <strain evidence="2">CBHHK200</strain>
    </source>
</reference>
<comment type="caution">
    <text evidence="2">The sequence shown here is derived from an EMBL/GenBank/DDBJ whole genome shotgun (WGS) entry which is preliminary data.</text>
</comment>
<evidence type="ECO:0000256" key="1">
    <source>
        <dbReference type="SAM" id="MobiDB-lite"/>
    </source>
</evidence>
<dbReference type="AlphaFoldDB" id="A0AAD6TFG6"/>
<keyword evidence="3" id="KW-1185">Reference proteome</keyword>
<dbReference type="PANTHER" id="PTHR28594:SF1">
    <property type="entry name" value="ATR-INTERACTING PROTEIN"/>
    <property type="match status" value="1"/>
</dbReference>
<dbReference type="PANTHER" id="PTHR28594">
    <property type="entry name" value="ATR-INTERACTING PROTEIN"/>
    <property type="match status" value="1"/>
</dbReference>
<accession>A0AAD6TFG6</accession>